<dbReference type="CDD" id="cd01293">
    <property type="entry name" value="Bact_CD"/>
    <property type="match status" value="1"/>
</dbReference>
<dbReference type="InterPro" id="IPR006311">
    <property type="entry name" value="TAT_signal"/>
</dbReference>
<proteinExistence type="predicted"/>
<dbReference type="InterPro" id="IPR052349">
    <property type="entry name" value="Metallo-hydrolase_Enzymes"/>
</dbReference>
<keyword evidence="1" id="KW-0732">Signal</keyword>
<dbReference type="SUPFAM" id="SSF51338">
    <property type="entry name" value="Composite domain of metallo-dependent hydrolases"/>
    <property type="match status" value="1"/>
</dbReference>
<feature type="signal peptide" evidence="1">
    <location>
        <begin position="1"/>
        <end position="30"/>
    </location>
</feature>
<evidence type="ECO:0000313" key="2">
    <source>
        <dbReference type="EMBL" id="OPC66243.1"/>
    </source>
</evidence>
<gene>
    <name evidence="2" type="ORF">BAZ10_03175</name>
</gene>
<evidence type="ECO:0000256" key="1">
    <source>
        <dbReference type="SAM" id="SignalP"/>
    </source>
</evidence>
<name>A0A1T3MNP2_9FLAO</name>
<accession>A0A1T3MNP2</accession>
<dbReference type="Proteomes" id="UP000190813">
    <property type="component" value="Unassembled WGS sequence"/>
</dbReference>
<evidence type="ECO:0000313" key="3">
    <source>
        <dbReference type="Proteomes" id="UP000190813"/>
    </source>
</evidence>
<keyword evidence="3" id="KW-1185">Reference proteome</keyword>
<dbReference type="InterPro" id="IPR032466">
    <property type="entry name" value="Metal_Hydrolase"/>
</dbReference>
<dbReference type="PANTHER" id="PTHR32027:SF9">
    <property type="entry name" value="BLL3847 PROTEIN"/>
    <property type="match status" value="1"/>
</dbReference>
<comment type="caution">
    <text evidence="2">The sequence shown here is derived from an EMBL/GenBank/DDBJ whole genome shotgun (WGS) entry which is preliminary data.</text>
</comment>
<organism evidence="2 3">
    <name type="scientific">Elizabethkingia occulta</name>
    <dbReference type="NCBI Taxonomy" id="1867263"/>
    <lineage>
        <taxon>Bacteria</taxon>
        <taxon>Pseudomonadati</taxon>
        <taxon>Bacteroidota</taxon>
        <taxon>Flavobacteriia</taxon>
        <taxon>Flavobacteriales</taxon>
        <taxon>Weeksellaceae</taxon>
        <taxon>Elizabethkingia</taxon>
    </lineage>
</organism>
<protein>
    <submittedName>
        <fullName evidence="2">Deaminase</fullName>
    </submittedName>
</protein>
<dbReference type="NCBIfam" id="NF005312">
    <property type="entry name" value="PRK06846.1"/>
    <property type="match status" value="1"/>
</dbReference>
<dbReference type="InterPro" id="IPR011059">
    <property type="entry name" value="Metal-dep_hydrolase_composite"/>
</dbReference>
<dbReference type="AlphaFoldDB" id="A0A1T3MNP2"/>
<sequence length="444" mass="48466">MNASGITRKDFIKSSALAVAGLAISPGLLAASPFNHTSDKTLKGAKNILLKNVRLETGFEYDGNEVVATKTGLFCVEISNGKIKAVTPNNPSAKAIDAKGLLMLPAFKDMHIHLDKTFYGGPWQAVRRRQGGVKGMIALEQQILPDMLKTSTHHAEKLIELLQSCGTSYTRSHVNIETTSKLDSLKNLQKALDNKKTTFGAELVAFPQHGVYYTDSAPWMKEAAQTDIDYIGGVDPYNVDGQIEKTMDFTVQLALDHNKGIDIHLHETGESGLKTLEYLINKVNENPVLKGKTFLSHCFVLAKLDKSKQEEMAEKLANAKVGIMSTIPFGGLIMPIPTLYKYGVNIGTGNDSIIDHWNTWGSGSVLQKANLMAQLYGYSTEFLLSRSLKLATYNILPLDDKGTQQWPKNGDAADVVLIDASCSAEAVSRISPVKSLIHQGNVVF</sequence>
<reference evidence="2 3" key="1">
    <citation type="submission" date="2016-06" db="EMBL/GenBank/DDBJ databases">
        <title>Revisiting the taxonomy of the Elizabethkingia Genus based on Whole-Genome Sequencing, Optical Mapping, and MALDI-TOF.</title>
        <authorList>
            <person name="Nicholson A.C."/>
        </authorList>
    </citation>
    <scope>NUCLEOTIDE SEQUENCE [LARGE SCALE GENOMIC DNA]</scope>
    <source>
        <strain evidence="2 3">G4070</strain>
    </source>
</reference>
<feature type="chain" id="PRO_5010523102" evidence="1">
    <location>
        <begin position="31"/>
        <end position="444"/>
    </location>
</feature>
<dbReference type="RefSeq" id="WP_078771791.1">
    <property type="nucleotide sequence ID" value="NZ_CBCSBR010000015.1"/>
</dbReference>
<dbReference type="PROSITE" id="PS51318">
    <property type="entry name" value="TAT"/>
    <property type="match status" value="1"/>
</dbReference>
<dbReference type="PANTHER" id="PTHR32027">
    <property type="entry name" value="CYTOSINE DEAMINASE"/>
    <property type="match status" value="1"/>
</dbReference>
<dbReference type="SUPFAM" id="SSF51556">
    <property type="entry name" value="Metallo-dependent hydrolases"/>
    <property type="match status" value="1"/>
</dbReference>
<dbReference type="Gene3D" id="2.30.40.10">
    <property type="entry name" value="Urease, subunit C, domain 1"/>
    <property type="match status" value="1"/>
</dbReference>
<dbReference type="Gene3D" id="3.20.20.140">
    <property type="entry name" value="Metal-dependent hydrolases"/>
    <property type="match status" value="1"/>
</dbReference>
<dbReference type="GO" id="GO:0016814">
    <property type="term" value="F:hydrolase activity, acting on carbon-nitrogen (but not peptide) bonds, in cyclic amidines"/>
    <property type="evidence" value="ECO:0007669"/>
    <property type="project" value="TreeGrafter"/>
</dbReference>
<dbReference type="EMBL" id="MAHX01000013">
    <property type="protein sequence ID" value="OPC66243.1"/>
    <property type="molecule type" value="Genomic_DNA"/>
</dbReference>